<dbReference type="RefSeq" id="WP_065236025.1">
    <property type="nucleotide sequence ID" value="NZ_CAAAJA010000042.1"/>
</dbReference>
<evidence type="ECO:0000256" key="5">
    <source>
        <dbReference type="ARBA" id="ARBA00023157"/>
    </source>
</evidence>
<dbReference type="PATRIC" id="fig|454.4.peg.2648"/>
<dbReference type="PANTHER" id="PTHR33146:SF10">
    <property type="entry name" value="STRAND-SPECIFIC NUCLEASE, PUTATIVE-RELATED"/>
    <property type="match status" value="1"/>
</dbReference>
<dbReference type="PANTHER" id="PTHR33146">
    <property type="entry name" value="ENDONUCLEASE 4"/>
    <property type="match status" value="1"/>
</dbReference>
<comment type="caution">
    <text evidence="8">The sequence shown here is derived from an EMBL/GenBank/DDBJ whole genome shotgun (WGS) entry which is preliminary data.</text>
</comment>
<keyword evidence="3" id="KW-0255">Endonuclease</keyword>
<dbReference type="GO" id="GO:0016788">
    <property type="term" value="F:hydrolase activity, acting on ester bonds"/>
    <property type="evidence" value="ECO:0007669"/>
    <property type="project" value="InterPro"/>
</dbReference>
<dbReference type="EMBL" id="LNYH01000148">
    <property type="protein sequence ID" value="KTD14714.1"/>
    <property type="molecule type" value="Genomic_DNA"/>
</dbReference>
<dbReference type="GO" id="GO:0004519">
    <property type="term" value="F:endonuclease activity"/>
    <property type="evidence" value="ECO:0007669"/>
    <property type="project" value="UniProtKB-KW"/>
</dbReference>
<keyword evidence="5" id="KW-1015">Disulfide bond</keyword>
<dbReference type="InterPro" id="IPR008947">
    <property type="entry name" value="PLipase_C/P1_nuclease_dom_sf"/>
</dbReference>
<evidence type="ECO:0000256" key="7">
    <source>
        <dbReference type="SAM" id="SignalP"/>
    </source>
</evidence>
<evidence type="ECO:0000313" key="9">
    <source>
        <dbReference type="Proteomes" id="UP000054761"/>
    </source>
</evidence>
<keyword evidence="6" id="KW-0325">Glycoprotein</keyword>
<gene>
    <name evidence="8" type="ORF">Lisr_2422</name>
</gene>
<dbReference type="Pfam" id="PF02265">
    <property type="entry name" value="S1-P1_nuclease"/>
    <property type="match status" value="1"/>
</dbReference>
<evidence type="ECO:0000256" key="1">
    <source>
        <dbReference type="ARBA" id="ARBA00022722"/>
    </source>
</evidence>
<name>A0A0W0V3Q4_9GAMM</name>
<feature type="chain" id="PRO_5006914442" evidence="7">
    <location>
        <begin position="21"/>
        <end position="282"/>
    </location>
</feature>
<evidence type="ECO:0000256" key="6">
    <source>
        <dbReference type="ARBA" id="ARBA00023180"/>
    </source>
</evidence>
<organism evidence="8 9">
    <name type="scientific">Legionella israelensis</name>
    <dbReference type="NCBI Taxonomy" id="454"/>
    <lineage>
        <taxon>Bacteria</taxon>
        <taxon>Pseudomonadati</taxon>
        <taxon>Pseudomonadota</taxon>
        <taxon>Gammaproteobacteria</taxon>
        <taxon>Legionellales</taxon>
        <taxon>Legionellaceae</taxon>
        <taxon>Legionella</taxon>
    </lineage>
</organism>
<keyword evidence="1" id="KW-0540">Nuclease</keyword>
<dbReference type="SUPFAM" id="SSF48537">
    <property type="entry name" value="Phospholipase C/P1 nuclease"/>
    <property type="match status" value="1"/>
</dbReference>
<evidence type="ECO:0000313" key="8">
    <source>
        <dbReference type="EMBL" id="KTD14714.1"/>
    </source>
</evidence>
<dbReference type="GO" id="GO:0046872">
    <property type="term" value="F:metal ion binding"/>
    <property type="evidence" value="ECO:0007669"/>
    <property type="project" value="UniProtKB-KW"/>
</dbReference>
<proteinExistence type="predicted"/>
<keyword evidence="4" id="KW-0378">Hydrolase</keyword>
<accession>A0A0W0V3Q4</accession>
<sequence length="282" mass="32129">MTCYIKMLIASLFLFFSSQAGSWNALGHRLIAQIAYDYMTPEAKHRFNQINHALDKVYKPQSFVNAAVWLDTIHYNNGVMWFDAMHYVNQPFSMDGSHLPEVQKINAVWAIENAIKTLQDKRTFVFDKGIALRVLIHVVGDLHQPLHGATLVTRKYPKGDAGGNLFSLGKNAVADDLHWYWDQGAGLFKTTDYVKQPQLIRRAHQIEKQWPCELKPVSRKPTDWLKESHAIAIKDVYQLHPHEKPGKAYQKHAQNISAQRVALAGCRLAAVLNELAMEWSVS</sequence>
<keyword evidence="7" id="KW-0732">Signal</keyword>
<dbReference type="CDD" id="cd11010">
    <property type="entry name" value="S1-P1_nuclease"/>
    <property type="match status" value="1"/>
</dbReference>
<keyword evidence="9" id="KW-1185">Reference proteome</keyword>
<evidence type="ECO:0000256" key="4">
    <source>
        <dbReference type="ARBA" id="ARBA00022801"/>
    </source>
</evidence>
<feature type="signal peptide" evidence="7">
    <location>
        <begin position="1"/>
        <end position="20"/>
    </location>
</feature>
<dbReference type="InterPro" id="IPR003154">
    <property type="entry name" value="S1/P1nuclease"/>
</dbReference>
<reference evidence="8 9" key="1">
    <citation type="submission" date="2015-11" db="EMBL/GenBank/DDBJ databases">
        <title>Genomic analysis of 38 Legionella species identifies large and diverse effector repertoires.</title>
        <authorList>
            <person name="Burstein D."/>
            <person name="Amaro F."/>
            <person name="Zusman T."/>
            <person name="Lifshitz Z."/>
            <person name="Cohen O."/>
            <person name="Gilbert J.A."/>
            <person name="Pupko T."/>
            <person name="Shuman H.A."/>
            <person name="Segal G."/>
        </authorList>
    </citation>
    <scope>NUCLEOTIDE SEQUENCE [LARGE SCALE GENOMIC DNA]</scope>
    <source>
        <strain evidence="8 9">Bercovier 4</strain>
    </source>
</reference>
<dbReference type="STRING" id="454.Lisr_2422"/>
<protein>
    <submittedName>
        <fullName evidence="8">3'-nucleotidase/nuclease</fullName>
    </submittedName>
</protein>
<keyword evidence="2" id="KW-0479">Metal-binding</keyword>
<dbReference type="GO" id="GO:0006308">
    <property type="term" value="P:DNA catabolic process"/>
    <property type="evidence" value="ECO:0007669"/>
    <property type="project" value="InterPro"/>
</dbReference>
<evidence type="ECO:0000256" key="2">
    <source>
        <dbReference type="ARBA" id="ARBA00022723"/>
    </source>
</evidence>
<dbReference type="AlphaFoldDB" id="A0A0W0V3Q4"/>
<evidence type="ECO:0000256" key="3">
    <source>
        <dbReference type="ARBA" id="ARBA00022759"/>
    </source>
</evidence>
<dbReference type="Gene3D" id="1.10.575.10">
    <property type="entry name" value="P1 Nuclease"/>
    <property type="match status" value="1"/>
</dbReference>
<dbReference type="GO" id="GO:0003676">
    <property type="term" value="F:nucleic acid binding"/>
    <property type="evidence" value="ECO:0007669"/>
    <property type="project" value="InterPro"/>
</dbReference>
<dbReference type="Proteomes" id="UP000054761">
    <property type="component" value="Unassembled WGS sequence"/>
</dbReference>